<gene>
    <name evidence="3" type="ORF">PQJ61_01980</name>
</gene>
<feature type="compositionally biased region" description="Acidic residues" evidence="1">
    <location>
        <begin position="832"/>
        <end position="844"/>
    </location>
</feature>
<organism evidence="3 4">
    <name type="scientific">Candidatus Thalassospirochaeta sargassi</name>
    <dbReference type="NCBI Taxonomy" id="3119039"/>
    <lineage>
        <taxon>Bacteria</taxon>
        <taxon>Pseudomonadati</taxon>
        <taxon>Spirochaetota</taxon>
        <taxon>Spirochaetia</taxon>
        <taxon>Spirochaetales</taxon>
        <taxon>Spirochaetaceae</taxon>
        <taxon>Candidatus Thalassospirochaeta</taxon>
    </lineage>
</organism>
<reference evidence="3 4" key="1">
    <citation type="submission" date="2022-12" db="EMBL/GenBank/DDBJ databases">
        <title>Metagenome assembled genome from gulf of manar.</title>
        <authorList>
            <person name="Kohli P."/>
            <person name="Pk S."/>
            <person name="Venkata Ramana C."/>
            <person name="Sasikala C."/>
        </authorList>
    </citation>
    <scope>NUCLEOTIDE SEQUENCE [LARGE SCALE GENOMIC DNA]</scope>
    <source>
        <strain evidence="3">JB008</strain>
    </source>
</reference>
<evidence type="ECO:0000313" key="4">
    <source>
        <dbReference type="Proteomes" id="UP001221217"/>
    </source>
</evidence>
<dbReference type="Proteomes" id="UP001221217">
    <property type="component" value="Unassembled WGS sequence"/>
</dbReference>
<feature type="chain" id="PRO_5042585416" evidence="2">
    <location>
        <begin position="23"/>
        <end position="1544"/>
    </location>
</feature>
<sequence>MTVQHRFSTFLFIFLSVCLTTAAGDDTILPQEEDASSFYSIDIDDEDVDLFLSGTWQVELSGSTGFGWVPGTGFTDTYSYSGISEGFTFSQSPDFTISLLILDKLLFESAFTDEFEDSTFRLGYIGDDDEFVKEVSAGNMEINLSDDADSSDFFYIPGGDSDSYGVYSLFEGLWSEHELLFRFDPQEEISKLYIGDDLLVEIEREPSDYLDGRLFYIPDTPSDAVFYVESSDGSLEYDSRHFEEFDSSDYSYNASTGRLLLEDEPDGAVLVYSDLTGWDDDILLLWEPGIFSDYEAASLYDLSTVLPDEDWQTRVYLAETAETASEGLELEAEIFADDGLVIIGQASGGSKYYPLEAVLAESEDVYGANASDCDHGCSKSLFFRVRETVSSYSIDDPVEDSIRIYINGVETWDWSESGGIITFETDPGDNDRIEIIYRKVTGSDGGDLLFASANRFTLTDSLSANINSGIRWNISDSYAVPGEETSAYGGISAGLSFDSTGDTPDSPLSIAADLDIGAKILVENSAGRLLLKNGTDNLLEVSIDSDNIFPASLSDSIADDESLSLEDRGQLVYREYRIDSGLSYYLQDYSTVLDDSMIFYPEDSTTEDMYNAGPYTASATTDDRSTDILIMDYVLPDEDSWVGVQIPLAAYEDNLDLSSARAISFDCKTDADLSDIELYLEIGSVGEDLDGDGTIDEEASLTSTGYTFNDPNSPDGTLVGGDYLSGGNGQIDSEDINGNGFLDVDKTSAIVRFSNITKPDQDWQRFCYYFSDDSGDTAKSRLNNAEFIRITAVNTAASDRRGRILFDDFTIEGSSFAASDDAGFSSPEFSDTLEADISSSEEPESSLSSPTLTSDDDNSLMRVEWTEDWKLYSYITPVSSEDYAELTFFYHCPELTESSGEEAFLNFIFTDSDDLGIKLRLPLETGTDWKMVEVSLPVGGSTAAITVNGETVDGAELIFDEEATDLYRMELYTQGTDSGVILIDEIYLGDPVLKAVSGINESFELSYKKPLLTAGEIEIIGPLYLNQSASLVYEDYAENIFSNNAECSFTTDASTSFLGAPIAVDLSVSGSDNVEITAGHCLEIPVPAAGFSLTDEYSLSDSDDNSFYKSNTLSFGSDTFLVDAGFSSSVDDTQLQRSWNAGLRTEYKIFDLDIGADFLLAEQDYDIGTSNYFAGWYTATALAGNFGYTELEERKTGFTLSSAVSGENAGINMDCNLTADTGADSDADDSLSAVFLLPFTFKAGYDSIKAELSYERTASFGQPTASTAFTTDISRMFTSFASADFLYKSIPFYELFSPDLPLYVYNSSLAAGFNTAEFINEVSISLSRNYSSRLMDLLLPYSVEITVIRETEKDYSDTEDTTQWSGIWRSAALNLFGSAGVYPVFDFYFSDELNWSVETEIYEPFTSDFYMDLIIDLGLSLFGHDDDILSVGTDIYLPFQIEDTTSSVTSELMYVWSTVPEKPLNLPLFTDEEESFQIITNEEKLTLNFEDTFSTELKHTTSLQLPGTFTLSAYGLAGYEFDNTDNEKVSTFGLSFGISGSIIY</sequence>
<protein>
    <submittedName>
        <fullName evidence="3">Uncharacterized protein</fullName>
    </submittedName>
</protein>
<dbReference type="EMBL" id="JAQQAL010000007">
    <property type="protein sequence ID" value="MDC7225515.1"/>
    <property type="molecule type" value="Genomic_DNA"/>
</dbReference>
<evidence type="ECO:0000313" key="3">
    <source>
        <dbReference type="EMBL" id="MDC7225515.1"/>
    </source>
</evidence>
<accession>A0AAJ1ML89</accession>
<proteinExistence type="predicted"/>
<feature type="signal peptide" evidence="2">
    <location>
        <begin position="1"/>
        <end position="22"/>
    </location>
</feature>
<comment type="caution">
    <text evidence="3">The sequence shown here is derived from an EMBL/GenBank/DDBJ whole genome shotgun (WGS) entry which is preliminary data.</text>
</comment>
<keyword evidence="2" id="KW-0732">Signal</keyword>
<evidence type="ECO:0000256" key="1">
    <source>
        <dbReference type="SAM" id="MobiDB-lite"/>
    </source>
</evidence>
<feature type="region of interest" description="Disordered" evidence="1">
    <location>
        <begin position="832"/>
        <end position="856"/>
    </location>
</feature>
<evidence type="ECO:0000256" key="2">
    <source>
        <dbReference type="SAM" id="SignalP"/>
    </source>
</evidence>
<name>A0AAJ1ML89_9SPIO</name>